<reference evidence="1 2" key="1">
    <citation type="submission" date="2014-02" db="EMBL/GenBank/DDBJ databases">
        <title>The small core and large imbalanced accessory genome model reveals a collaborative survival strategy of Sorangium cellulosum strains in nature.</title>
        <authorList>
            <person name="Han K."/>
            <person name="Peng R."/>
            <person name="Blom J."/>
            <person name="Li Y.-Z."/>
        </authorList>
    </citation>
    <scope>NUCLEOTIDE SEQUENCE [LARGE SCALE GENOMIC DNA]</scope>
    <source>
        <strain evidence="1 2">So0157-18</strain>
    </source>
</reference>
<evidence type="ECO:0000313" key="2">
    <source>
        <dbReference type="Proteomes" id="UP000075604"/>
    </source>
</evidence>
<gene>
    <name evidence="1" type="ORF">BE04_00110</name>
</gene>
<organism evidence="1 2">
    <name type="scientific">Sorangium cellulosum</name>
    <name type="common">Polyangium cellulosum</name>
    <dbReference type="NCBI Taxonomy" id="56"/>
    <lineage>
        <taxon>Bacteria</taxon>
        <taxon>Pseudomonadati</taxon>
        <taxon>Myxococcota</taxon>
        <taxon>Polyangia</taxon>
        <taxon>Polyangiales</taxon>
        <taxon>Polyangiaceae</taxon>
        <taxon>Sorangium</taxon>
    </lineage>
</organism>
<evidence type="ECO:0008006" key="3">
    <source>
        <dbReference type="Google" id="ProtNLM"/>
    </source>
</evidence>
<accession>A0A150QEP0</accession>
<dbReference type="Proteomes" id="UP000075604">
    <property type="component" value="Unassembled WGS sequence"/>
</dbReference>
<dbReference type="AlphaFoldDB" id="A0A150QEP0"/>
<evidence type="ECO:0000313" key="1">
    <source>
        <dbReference type="EMBL" id="KYF66411.1"/>
    </source>
</evidence>
<name>A0A150QEP0_SORCE</name>
<proteinExistence type="predicted"/>
<sequence length="160" mass="18156">MQDLILAAEERYWDAYELAVQGRDFAAIYLAGFTAEMLLKTAGFRFNGIALGQETGPLLGPARAFGQARFPAIDHESYHSLRFWLAYLEHKRADAGRPLDPALLNELRVRVARAYETWWVAMRYRSSATPDVRAVGNLAEVLTLLEDVGWIMNNHTLLWS</sequence>
<dbReference type="EMBL" id="JELX01000346">
    <property type="protein sequence ID" value="KYF66411.1"/>
    <property type="molecule type" value="Genomic_DNA"/>
</dbReference>
<comment type="caution">
    <text evidence="1">The sequence shown here is derived from an EMBL/GenBank/DDBJ whole genome shotgun (WGS) entry which is preliminary data.</text>
</comment>
<protein>
    <recommendedName>
        <fullName evidence="3">HEPN domain-containing protein</fullName>
    </recommendedName>
</protein>